<accession>A0ABW5ADS8</accession>
<dbReference type="Pfam" id="PF19821">
    <property type="entry name" value="Phage_capsid_2"/>
    <property type="match status" value="1"/>
</dbReference>
<organism evidence="1 2">
    <name type="scientific">Rhodobacter lacus</name>
    <dbReference type="NCBI Taxonomy" id="1641972"/>
    <lineage>
        <taxon>Bacteria</taxon>
        <taxon>Pseudomonadati</taxon>
        <taxon>Pseudomonadota</taxon>
        <taxon>Alphaproteobacteria</taxon>
        <taxon>Rhodobacterales</taxon>
        <taxon>Rhodobacter group</taxon>
        <taxon>Rhodobacter</taxon>
    </lineage>
</organism>
<sequence>MAPTIDVAFVEEYNSDVHLKFQQLGSRLMNMTRKGTVQAKSVYWQIFGSLVAQQKTRNQPHNFQDPEHTRVKADMNDWYVPTLVDDLDLLKLNIDEKNTHVSAHVAALGRKTDQVLLDVMYSGANAEIHGDAGSAFGYDAAMGVVTAFNVNEVPDDGNRFCALHPYQWAQFLKVPEFANADYVGQDALPFKGGMSAKLWMGTLWMPLPNAFLGDGVTVCADGTTPAANVARGIAWHRSVVGHGVNKEISTDWDWENTYSAWSCVSSMSLGAAVLEDVAVMQVQSLSPKPGQ</sequence>
<protein>
    <submittedName>
        <fullName evidence="1">Phage capsid protein</fullName>
    </submittedName>
</protein>
<evidence type="ECO:0000313" key="2">
    <source>
        <dbReference type="Proteomes" id="UP001597413"/>
    </source>
</evidence>
<dbReference type="InterPro" id="IPR045565">
    <property type="entry name" value="Phage_capsid_2"/>
</dbReference>
<comment type="caution">
    <text evidence="1">The sequence shown here is derived from an EMBL/GenBank/DDBJ whole genome shotgun (WGS) entry which is preliminary data.</text>
</comment>
<name>A0ABW5ADS8_9RHOB</name>
<evidence type="ECO:0000313" key="1">
    <source>
        <dbReference type="EMBL" id="MFD2175689.1"/>
    </source>
</evidence>
<keyword evidence="2" id="KW-1185">Reference proteome</keyword>
<proteinExistence type="predicted"/>
<gene>
    <name evidence="1" type="ORF">ACFSM0_16465</name>
</gene>
<dbReference type="Proteomes" id="UP001597413">
    <property type="component" value="Unassembled WGS sequence"/>
</dbReference>
<dbReference type="EMBL" id="JBHUIX010000018">
    <property type="protein sequence ID" value="MFD2175689.1"/>
    <property type="molecule type" value="Genomic_DNA"/>
</dbReference>
<reference evidence="2" key="1">
    <citation type="journal article" date="2019" name="Int. J. Syst. Evol. Microbiol.">
        <title>The Global Catalogue of Microorganisms (GCM) 10K type strain sequencing project: providing services to taxonomists for standard genome sequencing and annotation.</title>
        <authorList>
            <consortium name="The Broad Institute Genomics Platform"/>
            <consortium name="The Broad Institute Genome Sequencing Center for Infectious Disease"/>
            <person name="Wu L."/>
            <person name="Ma J."/>
        </authorList>
    </citation>
    <scope>NUCLEOTIDE SEQUENCE [LARGE SCALE GENOMIC DNA]</scope>
    <source>
        <strain evidence="2">CCUG 55131</strain>
    </source>
</reference>
<dbReference type="RefSeq" id="WP_377392977.1">
    <property type="nucleotide sequence ID" value="NZ_JBHUIX010000018.1"/>
</dbReference>